<keyword evidence="5" id="KW-1185">Reference proteome</keyword>
<dbReference type="Proteomes" id="UP001249851">
    <property type="component" value="Unassembled WGS sequence"/>
</dbReference>
<dbReference type="EMBL" id="JARQWQ010000021">
    <property type="protein sequence ID" value="KAK2564701.1"/>
    <property type="molecule type" value="Genomic_DNA"/>
</dbReference>
<dbReference type="GO" id="GO:0003924">
    <property type="term" value="F:GTPase activity"/>
    <property type="evidence" value="ECO:0007669"/>
    <property type="project" value="InterPro"/>
</dbReference>
<sequence>MGVLFAKLFRWFSNEEHKVIIVGLDNAGKTTILYQLKQCGRGTVDSNGGLHVVEVHPINGAELQDALLLQLSTIYSSHAFGKIFYAHVNFMFTSGCMEKHSLFNVGYWWSRVSEISMEYILHKYRVTKDNYALVSSSLQFLIVVVDSTDRERLAVTKAELYNMLNHEDLKQAGVLIFANKQDIKGSMSVAEISEQLNLTSIKDHGWHIQACCALTGEGLYQGLEWITNHIRK</sequence>
<dbReference type="SMART" id="SM00177">
    <property type="entry name" value="ARF"/>
    <property type="match status" value="1"/>
</dbReference>
<dbReference type="PANTHER" id="PTHR11711">
    <property type="entry name" value="ADP RIBOSYLATION FACTOR-RELATED"/>
    <property type="match status" value="1"/>
</dbReference>
<evidence type="ECO:0000313" key="4">
    <source>
        <dbReference type="EMBL" id="KAK2564701.1"/>
    </source>
</evidence>
<dbReference type="Gene3D" id="3.40.50.300">
    <property type="entry name" value="P-loop containing nucleotide triphosphate hydrolases"/>
    <property type="match status" value="2"/>
</dbReference>
<name>A0AAD9QNU6_ACRCE</name>
<dbReference type="SUPFAM" id="SSF52540">
    <property type="entry name" value="P-loop containing nucleoside triphosphate hydrolases"/>
    <property type="match status" value="1"/>
</dbReference>
<keyword evidence="1 3" id="KW-0547">Nucleotide-binding</keyword>
<organism evidence="4 5">
    <name type="scientific">Acropora cervicornis</name>
    <name type="common">Staghorn coral</name>
    <dbReference type="NCBI Taxonomy" id="6130"/>
    <lineage>
        <taxon>Eukaryota</taxon>
        <taxon>Metazoa</taxon>
        <taxon>Cnidaria</taxon>
        <taxon>Anthozoa</taxon>
        <taxon>Hexacorallia</taxon>
        <taxon>Scleractinia</taxon>
        <taxon>Astrocoeniina</taxon>
        <taxon>Acroporidae</taxon>
        <taxon>Acropora</taxon>
    </lineage>
</organism>
<dbReference type="InterPro" id="IPR024156">
    <property type="entry name" value="Small_GTPase_ARF"/>
</dbReference>
<reference evidence="4" key="1">
    <citation type="journal article" date="2023" name="G3 (Bethesda)">
        <title>Whole genome assembly and annotation of the endangered Caribbean coral Acropora cervicornis.</title>
        <authorList>
            <person name="Selwyn J.D."/>
            <person name="Vollmer S.V."/>
        </authorList>
    </citation>
    <scope>NUCLEOTIDE SEQUENCE</scope>
    <source>
        <strain evidence="4">K2</strain>
    </source>
</reference>
<reference evidence="4" key="2">
    <citation type="journal article" date="2023" name="Science">
        <title>Genomic signatures of disease resistance in endangered staghorn corals.</title>
        <authorList>
            <person name="Vollmer S.V."/>
            <person name="Selwyn J.D."/>
            <person name="Despard B.A."/>
            <person name="Roesel C.L."/>
        </authorList>
    </citation>
    <scope>NUCLEOTIDE SEQUENCE</scope>
    <source>
        <strain evidence="4">K2</strain>
    </source>
</reference>
<dbReference type="InterPro" id="IPR006689">
    <property type="entry name" value="Small_GTPase_ARF/SAR"/>
</dbReference>
<dbReference type="InterPro" id="IPR027417">
    <property type="entry name" value="P-loop_NTPase"/>
</dbReference>
<evidence type="ECO:0000313" key="5">
    <source>
        <dbReference type="Proteomes" id="UP001249851"/>
    </source>
</evidence>
<keyword evidence="2 3" id="KW-0342">GTP-binding</keyword>
<dbReference type="PROSITE" id="PS51417">
    <property type="entry name" value="ARF"/>
    <property type="match status" value="1"/>
</dbReference>
<comment type="caution">
    <text evidence="4">The sequence shown here is derived from an EMBL/GenBank/DDBJ whole genome shotgun (WGS) entry which is preliminary data.</text>
</comment>
<proteinExistence type="predicted"/>
<protein>
    <submittedName>
        <fullName evidence="4">ADP-ribosylation factor-like protein 5A</fullName>
    </submittedName>
</protein>
<accession>A0AAD9QNU6</accession>
<dbReference type="GO" id="GO:0005525">
    <property type="term" value="F:GTP binding"/>
    <property type="evidence" value="ECO:0007669"/>
    <property type="project" value="UniProtKB-KW"/>
</dbReference>
<dbReference type="Pfam" id="PF00025">
    <property type="entry name" value="Arf"/>
    <property type="match status" value="2"/>
</dbReference>
<dbReference type="AlphaFoldDB" id="A0AAD9QNU6"/>
<feature type="binding site" evidence="3">
    <location>
        <begin position="179"/>
        <end position="182"/>
    </location>
    <ligand>
        <name>GTP</name>
        <dbReference type="ChEBI" id="CHEBI:37565"/>
    </ligand>
</feature>
<gene>
    <name evidence="4" type="ORF">P5673_011379</name>
</gene>
<evidence type="ECO:0000256" key="2">
    <source>
        <dbReference type="ARBA" id="ARBA00023134"/>
    </source>
</evidence>
<evidence type="ECO:0000256" key="3">
    <source>
        <dbReference type="PIRSR" id="PIRSR606689-1"/>
    </source>
</evidence>
<evidence type="ECO:0000256" key="1">
    <source>
        <dbReference type="ARBA" id="ARBA00022741"/>
    </source>
</evidence>